<dbReference type="PANTHER" id="PTHR10694:SF119">
    <property type="entry name" value="LYSINE-SPECIFIC DEMETHYLASE 4A"/>
    <property type="match status" value="1"/>
</dbReference>
<comment type="similarity">
    <text evidence="3">Belongs to the JHDM3 histone demethylase family.</text>
</comment>
<feature type="compositionally biased region" description="Polar residues" evidence="17">
    <location>
        <begin position="560"/>
        <end position="579"/>
    </location>
</feature>
<dbReference type="InterPro" id="IPR003347">
    <property type="entry name" value="JmjC_dom"/>
</dbReference>
<feature type="region of interest" description="Disordered" evidence="17">
    <location>
        <begin position="502"/>
        <end position="579"/>
    </location>
</feature>
<dbReference type="InterPro" id="IPR002999">
    <property type="entry name" value="Tudor"/>
</dbReference>
<feature type="domain" description="JmjN" evidence="18">
    <location>
        <begin position="11"/>
        <end position="53"/>
    </location>
</feature>
<dbReference type="SUPFAM" id="SSF57903">
    <property type="entry name" value="FYVE/PHD zinc finger"/>
    <property type="match status" value="1"/>
</dbReference>
<feature type="compositionally biased region" description="Basic residues" evidence="17">
    <location>
        <begin position="599"/>
        <end position="615"/>
    </location>
</feature>
<dbReference type="SMART" id="SM00558">
    <property type="entry name" value="JmjC"/>
    <property type="match status" value="1"/>
</dbReference>
<dbReference type="Pfam" id="PF13831">
    <property type="entry name" value="PHD_2"/>
    <property type="match status" value="1"/>
</dbReference>
<evidence type="ECO:0000313" key="22">
    <source>
        <dbReference type="Proteomes" id="UP000694556"/>
    </source>
</evidence>
<dbReference type="Pfam" id="PF13832">
    <property type="entry name" value="zf-HC5HC2H_2"/>
    <property type="match status" value="1"/>
</dbReference>
<dbReference type="InterPro" id="IPR034732">
    <property type="entry name" value="EPHD"/>
</dbReference>
<dbReference type="Gene3D" id="2.60.120.650">
    <property type="entry name" value="Cupin"/>
    <property type="match status" value="1"/>
</dbReference>
<dbReference type="InterPro" id="IPR040477">
    <property type="entry name" value="KDM4-like_Tudor"/>
</dbReference>
<evidence type="ECO:0000256" key="2">
    <source>
        <dbReference type="ARBA" id="ARBA00004123"/>
    </source>
</evidence>
<feature type="compositionally biased region" description="Polar residues" evidence="17">
    <location>
        <begin position="502"/>
        <end position="530"/>
    </location>
</feature>
<keyword evidence="5" id="KW-0479">Metal-binding</keyword>
<evidence type="ECO:0000256" key="14">
    <source>
        <dbReference type="ARBA" id="ARBA00023163"/>
    </source>
</evidence>
<feature type="compositionally biased region" description="Acidic residues" evidence="17">
    <location>
        <begin position="622"/>
        <end position="640"/>
    </location>
</feature>
<evidence type="ECO:0000256" key="15">
    <source>
        <dbReference type="ARBA" id="ARBA00023242"/>
    </source>
</evidence>
<accession>A0A8C3BZ40</accession>
<comment type="subcellular location">
    <subcellularLocation>
        <location evidence="2">Nucleus</location>
    </subcellularLocation>
</comment>
<keyword evidence="13" id="KW-0805">Transcription regulation</keyword>
<evidence type="ECO:0000256" key="9">
    <source>
        <dbReference type="ARBA" id="ARBA00022853"/>
    </source>
</evidence>
<dbReference type="PROSITE" id="PS51805">
    <property type="entry name" value="EPHD"/>
    <property type="match status" value="1"/>
</dbReference>
<dbReference type="GO" id="GO:0140684">
    <property type="term" value="F:histone H3K9me2/H3K9me3 demethylase activity"/>
    <property type="evidence" value="ECO:0007669"/>
    <property type="project" value="UniProtKB-EC"/>
</dbReference>
<keyword evidence="7" id="KW-0863">Zinc-finger</keyword>
<keyword evidence="15" id="KW-0539">Nucleus</keyword>
<evidence type="ECO:0000313" key="21">
    <source>
        <dbReference type="Ensembl" id="ENSCMMP00000012235.1"/>
    </source>
</evidence>
<keyword evidence="12" id="KW-0408">Iron</keyword>
<dbReference type="SMART" id="SM00333">
    <property type="entry name" value="TUDOR"/>
    <property type="match status" value="2"/>
</dbReference>
<organism evidence="21 22">
    <name type="scientific">Cairina moschata</name>
    <name type="common">Muscovy duck</name>
    <dbReference type="NCBI Taxonomy" id="8855"/>
    <lineage>
        <taxon>Eukaryota</taxon>
        <taxon>Metazoa</taxon>
        <taxon>Chordata</taxon>
        <taxon>Craniata</taxon>
        <taxon>Vertebrata</taxon>
        <taxon>Euteleostomi</taxon>
        <taxon>Archelosauria</taxon>
        <taxon>Archosauria</taxon>
        <taxon>Dinosauria</taxon>
        <taxon>Saurischia</taxon>
        <taxon>Theropoda</taxon>
        <taxon>Coelurosauria</taxon>
        <taxon>Aves</taxon>
        <taxon>Neognathae</taxon>
        <taxon>Galloanserae</taxon>
        <taxon>Anseriformes</taxon>
        <taxon>Anatidae</taxon>
        <taxon>Anatinae</taxon>
        <taxon>Cairina</taxon>
    </lineage>
</organism>
<dbReference type="Pfam" id="PF18104">
    <property type="entry name" value="Tudor_2"/>
    <property type="match status" value="2"/>
</dbReference>
<comment type="cofactor">
    <cofactor evidence="1">
        <name>Fe(2+)</name>
        <dbReference type="ChEBI" id="CHEBI:29033"/>
    </cofactor>
</comment>
<evidence type="ECO:0000256" key="11">
    <source>
        <dbReference type="ARBA" id="ARBA00023002"/>
    </source>
</evidence>
<dbReference type="Ensembl" id="ENSCMMT00000013447.1">
    <property type="protein sequence ID" value="ENSCMMP00000012235.1"/>
    <property type="gene ID" value="ENSCMMG00000006505.1"/>
</dbReference>
<dbReference type="SMART" id="SM00545">
    <property type="entry name" value="JmjN"/>
    <property type="match status" value="1"/>
</dbReference>
<dbReference type="Proteomes" id="UP000694556">
    <property type="component" value="Chromosome 8"/>
</dbReference>
<keyword evidence="14" id="KW-0804">Transcription</keyword>
<dbReference type="GO" id="GO:0000785">
    <property type="term" value="C:chromatin"/>
    <property type="evidence" value="ECO:0007669"/>
    <property type="project" value="TreeGrafter"/>
</dbReference>
<sequence length="1058" mass="118693">MALEGPNPARIMTFRPSMEQFRDFSRYIAYVEAQGAHRAGLAKIVPPKEWRPRRCYDDIDELVIPAPIQQVVTGQSGLFTQYNIQKKAMTVREFRRIANSDNIKLQSLLFGCFFFRYCTPRYTDFEDLERKYWKNLTFNAPIYGADVNGTLYEKHVDAWNIGRLNTILDIVENESGITIEGVNTPYLYFGMWKTSFAWHTEDMDLYSINYLHFGEPKSWYSIPPEHGKRLERLAKGFFPGSAQSCEAFLRHKMTLISPSILKKYGIPFDKVTQEAGEFMITFPYSYHAGFNHGFNCAESTNFATLRWIEYGKQSVLCSCRKDMVKISMDVFVRKYQPDRYKLWKAGKDVTVIDHTLPTPEAAEFLKGDLMQKVKSGKQYAEEMETGETCKEEVDGDETKRYVPKHRIGTKRHRVCLEVPQEVSESEAFPKEELSSAQDELHCPATLCKGSSPTSERVSLSFLLDCGGLAKFEELKAVKLEEEEEEEQEAAALDLSISHASNSTSVLPTSKQSATCSVQPGSPAYSGSSDSESTDLLPKRTVPGPAGVLTVHSYAKGDASGSDSEQTSGKKTSATASMNEQELAEAAKEYIRSMKESKKSKGRRQPLSKLPRHHPLLVKDCISDDEASEQLTPEEEAEETEAWAKPLSQLWQNRPPNFEAEKEYNRTMAQQSPYCAVCMLFQTYQAECGGNSQSSGVTPGAADGKIRTKPLIPEMCFTTTGCSTDLNLSTPYLEEDGTSVLITCRNCQVCVHASCYGVPPEKATEDWMCSRCTENALEEDCCLCSLRGGALQRANDDKWVHVMCAVAVLEAKFVNIAERSPVDVGKIPLQRFRLKCIFCKKRRKRIAGCCVQCSHGRCPTSFHVSCAQAAGVMMQPDDWPFVVFITCFRHKIPSQAERAKAALQDLSPGQIVISKHKNGRFYQCEVVSLAKETFYEVNFDDGSFSDNLYPEDIVVLGWIPLLFVSSHKEAAYPSASLPSSSFMLQSRDCLQLGPPAEGEVVQVRWTDGQVYGAKFVASHAIQMYQVQNCLKTYCSQQPDDSNRAVCKAGRVIVWSRLNA</sequence>
<evidence type="ECO:0000256" key="1">
    <source>
        <dbReference type="ARBA" id="ARBA00001954"/>
    </source>
</evidence>
<evidence type="ECO:0000259" key="20">
    <source>
        <dbReference type="PROSITE" id="PS51805"/>
    </source>
</evidence>
<feature type="domain" description="PHD-type" evidence="20">
    <location>
        <begin position="777"/>
        <end position="890"/>
    </location>
</feature>
<keyword evidence="10" id="KW-0223">Dioxygenase</keyword>
<dbReference type="InterPro" id="IPR047482">
    <property type="entry name" value="JMJD2A_ePHD"/>
</dbReference>
<dbReference type="SUPFAM" id="SSF63748">
    <property type="entry name" value="Tudor/PWWP/MBT"/>
    <property type="match status" value="2"/>
</dbReference>
<dbReference type="InterPro" id="IPR011011">
    <property type="entry name" value="Znf_FYVE_PHD"/>
</dbReference>
<evidence type="ECO:0000256" key="12">
    <source>
        <dbReference type="ARBA" id="ARBA00023004"/>
    </source>
</evidence>
<proteinExistence type="inferred from homology"/>
<evidence type="ECO:0000256" key="17">
    <source>
        <dbReference type="SAM" id="MobiDB-lite"/>
    </source>
</evidence>
<evidence type="ECO:0000256" key="6">
    <source>
        <dbReference type="ARBA" id="ARBA00022737"/>
    </source>
</evidence>
<evidence type="ECO:0000256" key="4">
    <source>
        <dbReference type="ARBA" id="ARBA00012900"/>
    </source>
</evidence>
<keyword evidence="8" id="KW-0862">Zinc</keyword>
<keyword evidence="9" id="KW-0156">Chromatin regulator</keyword>
<dbReference type="Gene3D" id="2.30.30.140">
    <property type="match status" value="1"/>
</dbReference>
<dbReference type="GO" id="GO:0010468">
    <property type="term" value="P:regulation of gene expression"/>
    <property type="evidence" value="ECO:0007669"/>
    <property type="project" value="TreeGrafter"/>
</dbReference>
<keyword evidence="22" id="KW-1185">Reference proteome</keyword>
<evidence type="ECO:0000256" key="7">
    <source>
        <dbReference type="ARBA" id="ARBA00022771"/>
    </source>
</evidence>
<dbReference type="PANTHER" id="PTHR10694">
    <property type="entry name" value="LYSINE-SPECIFIC DEMETHYLASE"/>
    <property type="match status" value="1"/>
</dbReference>
<reference evidence="21" key="3">
    <citation type="submission" date="2025-09" db="UniProtKB">
        <authorList>
            <consortium name="Ensembl"/>
        </authorList>
    </citation>
    <scope>IDENTIFICATION</scope>
</reference>
<reference evidence="21" key="1">
    <citation type="submission" date="2018-09" db="EMBL/GenBank/DDBJ databases">
        <title>Common duck and Muscovy duck high density SNP chip.</title>
        <authorList>
            <person name="Vignal A."/>
            <person name="Thebault N."/>
            <person name="Warren W.C."/>
        </authorList>
    </citation>
    <scope>NUCLEOTIDE SEQUENCE [LARGE SCALE GENOMIC DNA]</scope>
</reference>
<evidence type="ECO:0000256" key="10">
    <source>
        <dbReference type="ARBA" id="ARBA00022964"/>
    </source>
</evidence>
<dbReference type="PROSITE" id="PS51184">
    <property type="entry name" value="JMJC"/>
    <property type="match status" value="1"/>
</dbReference>
<reference evidence="21" key="2">
    <citation type="submission" date="2025-08" db="UniProtKB">
        <authorList>
            <consortium name="Ensembl"/>
        </authorList>
    </citation>
    <scope>IDENTIFICATION</scope>
</reference>
<dbReference type="InterPro" id="IPR013083">
    <property type="entry name" value="Znf_RING/FYVE/PHD"/>
</dbReference>
<dbReference type="Pfam" id="PF02373">
    <property type="entry name" value="JmjC"/>
    <property type="match status" value="1"/>
</dbReference>
<dbReference type="AlphaFoldDB" id="A0A8C3BZ40"/>
<keyword evidence="6" id="KW-0677">Repeat</keyword>
<dbReference type="Pfam" id="PF02375">
    <property type="entry name" value="JmjN"/>
    <property type="match status" value="1"/>
</dbReference>
<dbReference type="GO" id="GO:0005634">
    <property type="term" value="C:nucleus"/>
    <property type="evidence" value="ECO:0007669"/>
    <property type="project" value="UniProtKB-SubCell"/>
</dbReference>
<dbReference type="InterPro" id="IPR003349">
    <property type="entry name" value="JmjN"/>
</dbReference>
<dbReference type="Gene3D" id="3.30.40.10">
    <property type="entry name" value="Zinc/RING finger domain, C3HC4 (zinc finger)"/>
    <property type="match status" value="2"/>
</dbReference>
<evidence type="ECO:0000259" key="19">
    <source>
        <dbReference type="PROSITE" id="PS51184"/>
    </source>
</evidence>
<dbReference type="PROSITE" id="PS51183">
    <property type="entry name" value="JMJN"/>
    <property type="match status" value="1"/>
</dbReference>
<dbReference type="Gene3D" id="3.10.330.70">
    <property type="match status" value="1"/>
</dbReference>
<evidence type="ECO:0000256" key="3">
    <source>
        <dbReference type="ARBA" id="ARBA00009711"/>
    </source>
</evidence>
<dbReference type="GO" id="GO:0051864">
    <property type="term" value="F:histone H3K36 demethylase activity"/>
    <property type="evidence" value="ECO:0007669"/>
    <property type="project" value="TreeGrafter"/>
</dbReference>
<evidence type="ECO:0000259" key="18">
    <source>
        <dbReference type="PROSITE" id="PS51183"/>
    </source>
</evidence>
<feature type="region of interest" description="Disordered" evidence="17">
    <location>
        <begin position="594"/>
        <end position="649"/>
    </location>
</feature>
<comment type="catalytic activity">
    <reaction evidence="16">
        <text>N(6),N(6),N(6)-trimethyl-L-lysyl(9)-[histone H3] + 2 2-oxoglutarate + 2 O2 = N(6)-methyl-L-lysyl(9)-[histone H3] + 2 formaldehyde + 2 succinate + 2 CO2</text>
        <dbReference type="Rhea" id="RHEA:60200"/>
        <dbReference type="Rhea" id="RHEA-COMP:15538"/>
        <dbReference type="Rhea" id="RHEA-COMP:15542"/>
        <dbReference type="ChEBI" id="CHEBI:15379"/>
        <dbReference type="ChEBI" id="CHEBI:16526"/>
        <dbReference type="ChEBI" id="CHEBI:16810"/>
        <dbReference type="ChEBI" id="CHEBI:16842"/>
        <dbReference type="ChEBI" id="CHEBI:30031"/>
        <dbReference type="ChEBI" id="CHEBI:61929"/>
        <dbReference type="ChEBI" id="CHEBI:61961"/>
        <dbReference type="EC" id="1.14.11.66"/>
    </reaction>
</comment>
<dbReference type="CDD" id="cd15713">
    <property type="entry name" value="ePHD_JMJD2A"/>
    <property type="match status" value="1"/>
</dbReference>
<dbReference type="EC" id="1.14.11.66" evidence="4"/>
<evidence type="ECO:0000256" key="13">
    <source>
        <dbReference type="ARBA" id="ARBA00023015"/>
    </source>
</evidence>
<dbReference type="SUPFAM" id="SSF51197">
    <property type="entry name" value="Clavaminate synthase-like"/>
    <property type="match status" value="1"/>
</dbReference>
<evidence type="ECO:0000256" key="5">
    <source>
        <dbReference type="ARBA" id="ARBA00022723"/>
    </source>
</evidence>
<evidence type="ECO:0000256" key="8">
    <source>
        <dbReference type="ARBA" id="ARBA00022833"/>
    </source>
</evidence>
<dbReference type="InterPro" id="IPR001965">
    <property type="entry name" value="Znf_PHD"/>
</dbReference>
<dbReference type="SMART" id="SM00249">
    <property type="entry name" value="PHD"/>
    <property type="match status" value="2"/>
</dbReference>
<evidence type="ECO:0000256" key="16">
    <source>
        <dbReference type="ARBA" id="ARBA00049349"/>
    </source>
</evidence>
<feature type="domain" description="JmjC" evidence="19">
    <location>
        <begin position="153"/>
        <end position="319"/>
    </location>
</feature>
<dbReference type="GO" id="GO:0008270">
    <property type="term" value="F:zinc ion binding"/>
    <property type="evidence" value="ECO:0007669"/>
    <property type="project" value="UniProtKB-KW"/>
</dbReference>
<dbReference type="InterPro" id="IPR019787">
    <property type="entry name" value="Znf_PHD-finger"/>
</dbReference>
<name>A0A8C3BZ40_CAIMO</name>
<protein>
    <recommendedName>
        <fullName evidence="4">[histone H3]-trimethyl-L-lysine(9) demethylase</fullName>
        <ecNumber evidence="4">1.14.11.66</ecNumber>
    </recommendedName>
</protein>
<keyword evidence="11" id="KW-0560">Oxidoreductase</keyword>